<dbReference type="AlphaFoldDB" id="A0AA39DJS9"/>
<evidence type="ECO:0000313" key="10">
    <source>
        <dbReference type="EMBL" id="KAJ9686589.1"/>
    </source>
</evidence>
<evidence type="ECO:0000256" key="5">
    <source>
        <dbReference type="ARBA" id="ARBA00022792"/>
    </source>
</evidence>
<proteinExistence type="inferred from homology"/>
<sequence length="109" mass="12213">MAASKLQAFWNHPAGPKTIHFWAPTFKWGVSIANIYDFWTPAEQLSYPQQTAIAASGIIWSRYSTIITPKNWNLFSVSAGMAATGMYQLGRKIQHDVFSKQEAAMAKEC</sequence>
<keyword evidence="4" id="KW-0812">Transmembrane</keyword>
<name>A0AA39DJS9_VITRO</name>
<evidence type="ECO:0000256" key="3">
    <source>
        <dbReference type="ARBA" id="ARBA00022448"/>
    </source>
</evidence>
<keyword evidence="6" id="KW-1133">Transmembrane helix</keyword>
<comment type="similarity">
    <text evidence="2 9">Belongs to the mitochondrial pyruvate carrier (MPC) (TC 2.A.105) family.</text>
</comment>
<dbReference type="GO" id="GO:0005743">
    <property type="term" value="C:mitochondrial inner membrane"/>
    <property type="evidence" value="ECO:0007669"/>
    <property type="project" value="UniProtKB-SubCell"/>
</dbReference>
<comment type="caution">
    <text evidence="10">The sequence shown here is derived from an EMBL/GenBank/DDBJ whole genome shotgun (WGS) entry which is preliminary data.</text>
</comment>
<evidence type="ECO:0000256" key="7">
    <source>
        <dbReference type="ARBA" id="ARBA00023128"/>
    </source>
</evidence>
<comment type="subcellular location">
    <subcellularLocation>
        <location evidence="1 9">Mitochondrion inner membrane</location>
        <topology evidence="1 9">Multi-pass membrane protein</topology>
    </subcellularLocation>
</comment>
<dbReference type="GO" id="GO:0006850">
    <property type="term" value="P:pyruvate import into mitochondria"/>
    <property type="evidence" value="ECO:0007669"/>
    <property type="project" value="InterPro"/>
</dbReference>
<evidence type="ECO:0000256" key="2">
    <source>
        <dbReference type="ARBA" id="ARBA00006416"/>
    </source>
</evidence>
<organism evidence="10 11">
    <name type="scientific">Vitis rotundifolia</name>
    <name type="common">Muscadine grape</name>
    <dbReference type="NCBI Taxonomy" id="103349"/>
    <lineage>
        <taxon>Eukaryota</taxon>
        <taxon>Viridiplantae</taxon>
        <taxon>Streptophyta</taxon>
        <taxon>Embryophyta</taxon>
        <taxon>Tracheophyta</taxon>
        <taxon>Spermatophyta</taxon>
        <taxon>Magnoliopsida</taxon>
        <taxon>eudicotyledons</taxon>
        <taxon>Gunneridae</taxon>
        <taxon>Pentapetalae</taxon>
        <taxon>rosids</taxon>
        <taxon>Vitales</taxon>
        <taxon>Vitaceae</taxon>
        <taxon>Viteae</taxon>
        <taxon>Vitis</taxon>
    </lineage>
</organism>
<dbReference type="PANTHER" id="PTHR14154">
    <property type="entry name" value="UPF0041 BRAIN PROTEIN 44-RELATED"/>
    <property type="match status" value="1"/>
</dbReference>
<accession>A0AA39DJS9</accession>
<evidence type="ECO:0000256" key="8">
    <source>
        <dbReference type="ARBA" id="ARBA00023136"/>
    </source>
</evidence>
<evidence type="ECO:0000256" key="9">
    <source>
        <dbReference type="RuleBase" id="RU363100"/>
    </source>
</evidence>
<evidence type="ECO:0000256" key="6">
    <source>
        <dbReference type="ARBA" id="ARBA00022989"/>
    </source>
</evidence>
<dbReference type="InterPro" id="IPR005336">
    <property type="entry name" value="MPC"/>
</dbReference>
<keyword evidence="5 9" id="KW-0999">Mitochondrion inner membrane</keyword>
<keyword evidence="3 9" id="KW-0813">Transport</keyword>
<gene>
    <name evidence="10" type="ORF">PVL29_015456</name>
</gene>
<evidence type="ECO:0000256" key="1">
    <source>
        <dbReference type="ARBA" id="ARBA00004448"/>
    </source>
</evidence>
<keyword evidence="11" id="KW-1185">Reference proteome</keyword>
<keyword evidence="8" id="KW-0472">Membrane</keyword>
<protein>
    <recommendedName>
        <fullName evidence="9">Mitochondrial pyruvate carrier</fullName>
    </recommendedName>
</protein>
<dbReference type="Pfam" id="PF03650">
    <property type="entry name" value="MPC"/>
    <property type="match status" value="1"/>
</dbReference>
<reference evidence="10 11" key="1">
    <citation type="journal article" date="2023" name="BMC Biotechnol.">
        <title>Vitis rotundifolia cv Carlos genome sequencing.</title>
        <authorList>
            <person name="Huff M."/>
            <person name="Hulse-Kemp A."/>
            <person name="Scheffler B."/>
            <person name="Youngblood R."/>
            <person name="Simpson S."/>
            <person name="Babiker E."/>
            <person name="Staton M."/>
        </authorList>
    </citation>
    <scope>NUCLEOTIDE SEQUENCE [LARGE SCALE GENOMIC DNA]</scope>
    <source>
        <tissue evidence="10">Leaf</tissue>
    </source>
</reference>
<dbReference type="EMBL" id="JARBHA010000012">
    <property type="protein sequence ID" value="KAJ9686589.1"/>
    <property type="molecule type" value="Genomic_DNA"/>
</dbReference>
<keyword evidence="7 9" id="KW-0496">Mitochondrion</keyword>
<dbReference type="Proteomes" id="UP001168098">
    <property type="component" value="Unassembled WGS sequence"/>
</dbReference>
<evidence type="ECO:0000256" key="4">
    <source>
        <dbReference type="ARBA" id="ARBA00022692"/>
    </source>
</evidence>
<evidence type="ECO:0000313" key="11">
    <source>
        <dbReference type="Proteomes" id="UP001168098"/>
    </source>
</evidence>
<comment type="function">
    <text evidence="9">Mediates the uptake of pyruvate into mitochondria.</text>
</comment>